<name>A0A8S9I3V9_BRACR</name>
<dbReference type="EMBL" id="QGKW02000717">
    <property type="protein sequence ID" value="KAF2597144.1"/>
    <property type="molecule type" value="Genomic_DNA"/>
</dbReference>
<dbReference type="InterPro" id="IPR002156">
    <property type="entry name" value="RNaseH_domain"/>
</dbReference>
<accession>A0A8S9I3V9</accession>
<proteinExistence type="predicted"/>
<comment type="caution">
    <text evidence="2">The sequence shown here is derived from an EMBL/GenBank/DDBJ whole genome shotgun (WGS) entry which is preliminary data.</text>
</comment>
<evidence type="ECO:0000259" key="1">
    <source>
        <dbReference type="Pfam" id="PF13456"/>
    </source>
</evidence>
<dbReference type="EMBL" id="QGKY02001250">
    <property type="protein sequence ID" value="KAF2564249.1"/>
    <property type="molecule type" value="Genomic_DNA"/>
</dbReference>
<dbReference type="Proteomes" id="UP000712281">
    <property type="component" value="Unassembled WGS sequence"/>
</dbReference>
<protein>
    <recommendedName>
        <fullName evidence="1">RNase H type-1 domain-containing protein</fullName>
    </recommendedName>
</protein>
<sequence>MQPSFSLNNVFSGTFEIHLVSRSIIDNPDQATPEGGSTTQDTALALRSALLTAVNLELSTLKMLSYNSTLVRAINNNIQNKEIYGIVKDIQQFSYGFVDISFLHFLRCCNVDTNRLAKPT</sequence>
<evidence type="ECO:0000313" key="2">
    <source>
        <dbReference type="EMBL" id="KAF2564249.1"/>
    </source>
</evidence>
<dbReference type="AlphaFoldDB" id="A0A8S9I3V9"/>
<organism evidence="2">
    <name type="scientific">Brassica cretica</name>
    <name type="common">Mustard</name>
    <dbReference type="NCBI Taxonomy" id="69181"/>
    <lineage>
        <taxon>Eukaryota</taxon>
        <taxon>Viridiplantae</taxon>
        <taxon>Streptophyta</taxon>
        <taxon>Embryophyta</taxon>
        <taxon>Tracheophyta</taxon>
        <taxon>Spermatophyta</taxon>
        <taxon>Magnoliopsida</taxon>
        <taxon>eudicotyledons</taxon>
        <taxon>Gunneridae</taxon>
        <taxon>Pentapetalae</taxon>
        <taxon>rosids</taxon>
        <taxon>malvids</taxon>
        <taxon>Brassicales</taxon>
        <taxon>Brassicaceae</taxon>
        <taxon>Brassiceae</taxon>
        <taxon>Brassica</taxon>
    </lineage>
</organism>
<dbReference type="GO" id="GO:0004523">
    <property type="term" value="F:RNA-DNA hybrid ribonuclease activity"/>
    <property type="evidence" value="ECO:0007669"/>
    <property type="project" value="InterPro"/>
</dbReference>
<dbReference type="GO" id="GO:0003676">
    <property type="term" value="F:nucleic acid binding"/>
    <property type="evidence" value="ECO:0007669"/>
    <property type="project" value="InterPro"/>
</dbReference>
<feature type="domain" description="RNase H type-1" evidence="1">
    <location>
        <begin position="43"/>
        <end position="118"/>
    </location>
</feature>
<dbReference type="Pfam" id="PF13456">
    <property type="entry name" value="RVT_3"/>
    <property type="match status" value="1"/>
</dbReference>
<reference evidence="2" key="1">
    <citation type="submission" date="2019-12" db="EMBL/GenBank/DDBJ databases">
        <title>Genome sequencing and annotation of Brassica cretica.</title>
        <authorList>
            <person name="Studholme D.J."/>
            <person name="Sarris P.F."/>
        </authorList>
    </citation>
    <scope>NUCLEOTIDE SEQUENCE</scope>
    <source>
        <strain evidence="3">PFS-001/15</strain>
        <strain evidence="2">PFS-102/07</strain>
        <tissue evidence="2">Leaf</tissue>
    </source>
</reference>
<evidence type="ECO:0000313" key="3">
    <source>
        <dbReference type="EMBL" id="KAF2597144.1"/>
    </source>
</evidence>
<gene>
    <name evidence="3" type="ORF">F2Q68_00009502</name>
    <name evidence="2" type="ORF">F2Q70_00016544</name>
</gene>